<sequence>MKTIGIILTYNCAPMLENTWQRIPKELFDEIILVDDASRDNTMEVAKNLGIICLTHPHRGYGGNVKFGLEEAIRRGADYMVEIHGDGQYSPSFIPAALEKIKKGNYDFLLGSRFTNWKQALEDKMSLPRFLANIGLSFIDRLVLRLPLTEFHTGFRVYTKNLIQTVDLAKTSNDHLFSFEIIALAGFHNLSVGEIPIRCDYSGEHTSISISRSAVYSLQTMRVLFNYLIARLGFENSIFRR</sequence>
<dbReference type="EMBL" id="LCDB01000006">
    <property type="protein sequence ID" value="KKS44592.1"/>
    <property type="molecule type" value="Genomic_DNA"/>
</dbReference>
<dbReference type="CDD" id="cd04179">
    <property type="entry name" value="DPM_DPG-synthase_like"/>
    <property type="match status" value="1"/>
</dbReference>
<evidence type="ECO:0000313" key="5">
    <source>
        <dbReference type="EMBL" id="KKS44592.1"/>
    </source>
</evidence>
<evidence type="ECO:0000256" key="1">
    <source>
        <dbReference type="ARBA" id="ARBA00006739"/>
    </source>
</evidence>
<keyword evidence="3" id="KW-0808">Transferase</keyword>
<feature type="domain" description="Glycosyltransferase 2-like" evidence="4">
    <location>
        <begin position="6"/>
        <end position="163"/>
    </location>
</feature>
<dbReference type="GO" id="GO:0004582">
    <property type="term" value="F:dolichyl-phosphate beta-D-mannosyltransferase activity"/>
    <property type="evidence" value="ECO:0007669"/>
    <property type="project" value="InterPro"/>
</dbReference>
<dbReference type="SUPFAM" id="SSF53448">
    <property type="entry name" value="Nucleotide-diphospho-sugar transferases"/>
    <property type="match status" value="1"/>
</dbReference>
<gene>
    <name evidence="5" type="ORF">UV07_C0006G0014</name>
</gene>
<dbReference type="Gene3D" id="3.90.550.10">
    <property type="entry name" value="Spore Coat Polysaccharide Biosynthesis Protein SpsA, Chain A"/>
    <property type="match status" value="1"/>
</dbReference>
<comment type="caution">
    <text evidence="5">The sequence shown here is derived from an EMBL/GenBank/DDBJ whole genome shotgun (WGS) entry which is preliminary data.</text>
</comment>
<dbReference type="Proteomes" id="UP000033986">
    <property type="component" value="Unassembled WGS sequence"/>
</dbReference>
<accession>A0A0G0Z7C9</accession>
<proteinExistence type="inferred from homology"/>
<dbReference type="InterPro" id="IPR029044">
    <property type="entry name" value="Nucleotide-diphossugar_trans"/>
</dbReference>
<dbReference type="Pfam" id="PF00535">
    <property type="entry name" value="Glycos_transf_2"/>
    <property type="match status" value="1"/>
</dbReference>
<dbReference type="InterPro" id="IPR039528">
    <property type="entry name" value="DPM1-like"/>
</dbReference>
<dbReference type="InterPro" id="IPR001173">
    <property type="entry name" value="Glyco_trans_2-like"/>
</dbReference>
<evidence type="ECO:0000256" key="2">
    <source>
        <dbReference type="ARBA" id="ARBA00022676"/>
    </source>
</evidence>
<name>A0A0G0Z7C9_9BACT</name>
<keyword evidence="2" id="KW-0328">Glycosyltransferase</keyword>
<dbReference type="PANTHER" id="PTHR43398">
    <property type="entry name" value="DOLICHOL-PHOSPHATE MANNOSYLTRANSFERASE SUBUNIT 1"/>
    <property type="match status" value="1"/>
</dbReference>
<dbReference type="AlphaFoldDB" id="A0A0G0Z7C9"/>
<organism evidence="5 6">
    <name type="scientific">Candidatus Azambacteria bacterium GW2011_GWB1_42_17</name>
    <dbReference type="NCBI Taxonomy" id="1618615"/>
    <lineage>
        <taxon>Bacteria</taxon>
        <taxon>Candidatus Azamiibacteriota</taxon>
    </lineage>
</organism>
<comment type="similarity">
    <text evidence="1">Belongs to the glycosyltransferase 2 family.</text>
</comment>
<protein>
    <recommendedName>
        <fullName evidence="4">Glycosyltransferase 2-like domain-containing protein</fullName>
    </recommendedName>
</protein>
<reference evidence="5 6" key="1">
    <citation type="journal article" date="2015" name="Nature">
        <title>rRNA introns, odd ribosomes, and small enigmatic genomes across a large radiation of phyla.</title>
        <authorList>
            <person name="Brown C.T."/>
            <person name="Hug L.A."/>
            <person name="Thomas B.C."/>
            <person name="Sharon I."/>
            <person name="Castelle C.J."/>
            <person name="Singh A."/>
            <person name="Wilkins M.J."/>
            <person name="Williams K.H."/>
            <person name="Banfield J.F."/>
        </authorList>
    </citation>
    <scope>NUCLEOTIDE SEQUENCE [LARGE SCALE GENOMIC DNA]</scope>
</reference>
<dbReference type="PANTHER" id="PTHR43398:SF1">
    <property type="entry name" value="DOLICHOL-PHOSPHATE MANNOSYLTRANSFERASE SUBUNIT 1"/>
    <property type="match status" value="1"/>
</dbReference>
<evidence type="ECO:0000259" key="4">
    <source>
        <dbReference type="Pfam" id="PF00535"/>
    </source>
</evidence>
<evidence type="ECO:0000313" key="6">
    <source>
        <dbReference type="Proteomes" id="UP000033986"/>
    </source>
</evidence>
<evidence type="ECO:0000256" key="3">
    <source>
        <dbReference type="ARBA" id="ARBA00022679"/>
    </source>
</evidence>